<evidence type="ECO:0000256" key="6">
    <source>
        <dbReference type="SAM" id="Phobius"/>
    </source>
</evidence>
<comment type="subcellular location">
    <subcellularLocation>
        <location evidence="1">Cell membrane</location>
        <topology evidence="1">Multi-pass membrane protein</topology>
    </subcellularLocation>
</comment>
<keyword evidence="8" id="KW-1185">Reference proteome</keyword>
<evidence type="ECO:0000256" key="3">
    <source>
        <dbReference type="ARBA" id="ARBA00022692"/>
    </source>
</evidence>
<dbReference type="Proteomes" id="UP000244925">
    <property type="component" value="Unassembled WGS sequence"/>
</dbReference>
<name>A0A2V1IU82_9BACT</name>
<sequence>MRSRLSTYFGGLRGGRAGEAAWVGVSKGVSMCLSLFIAMALSRLMTPDDYGTYLQLLYVYGTLLVVFSLGLPGCYSYFLARVKSAGEGRGVVTKLTRLCVGMGGVFALSLFLLSDQLASLLGNAALGPGLRVFSVVPLAMMPAVGVEGIMVTCRRSRQLACYVCLSRLATLLCVVVTAWASGGDTGCVTVAFVAASVVSGAVGLWLSYSPFRGVTAVAGGLSYGEVMRFAMPVFYAGIYSFIISSSSQFFVSRYFGAGDFAVFSNGFREMPLAVIVTSAVGSVLLPELSRLALTDRDECIGVWCRSVYKSASVVWPVAVFCIVYAPEIMVTLFGEGYRCGSVLFRLASLICLVWIVPFFPLMTALGLSRNFAKVHLMTAILLVALDCLAVSFFPSLTMIAAIAVTTRLGGILLLFRSVSRHTEAALWRRLPLRDLARLLVASGTSCVAGKGLIAITGITDAPTALVAALAVAVMMYMVVGRWLGLEFRPLRGGEVPDNKIV</sequence>
<feature type="transmembrane region" description="Helical" evidence="6">
    <location>
        <begin position="398"/>
        <end position="415"/>
    </location>
</feature>
<evidence type="ECO:0000256" key="5">
    <source>
        <dbReference type="ARBA" id="ARBA00023136"/>
    </source>
</evidence>
<proteinExistence type="predicted"/>
<evidence type="ECO:0000313" key="8">
    <source>
        <dbReference type="Proteomes" id="UP000244925"/>
    </source>
</evidence>
<evidence type="ECO:0008006" key="9">
    <source>
        <dbReference type="Google" id="ProtNLM"/>
    </source>
</evidence>
<feature type="transmembrane region" description="Helical" evidence="6">
    <location>
        <begin position="21"/>
        <end position="45"/>
    </location>
</feature>
<feature type="transmembrane region" description="Helical" evidence="6">
    <location>
        <begin position="435"/>
        <end position="458"/>
    </location>
</feature>
<organism evidence="7 8">
    <name type="scientific">Paramuribaculum intestinale</name>
    <dbReference type="NCBI Taxonomy" id="2094151"/>
    <lineage>
        <taxon>Bacteria</taxon>
        <taxon>Pseudomonadati</taxon>
        <taxon>Bacteroidota</taxon>
        <taxon>Bacteroidia</taxon>
        <taxon>Bacteroidales</taxon>
        <taxon>Muribaculaceae</taxon>
        <taxon>Paramuribaculum</taxon>
    </lineage>
</organism>
<feature type="transmembrane region" description="Helical" evidence="6">
    <location>
        <begin position="229"/>
        <end position="251"/>
    </location>
</feature>
<dbReference type="InterPro" id="IPR050833">
    <property type="entry name" value="Poly_Biosynth_Transport"/>
</dbReference>
<feature type="transmembrane region" description="Helical" evidence="6">
    <location>
        <begin position="271"/>
        <end position="293"/>
    </location>
</feature>
<gene>
    <name evidence="7" type="ORF">C5O25_09140</name>
</gene>
<protein>
    <recommendedName>
        <fullName evidence="9">Polysaccharide biosynthesis protein C-terminal domain-containing protein</fullName>
    </recommendedName>
</protein>
<feature type="transmembrane region" description="Helical" evidence="6">
    <location>
        <begin position="374"/>
        <end position="392"/>
    </location>
</feature>
<dbReference type="AlphaFoldDB" id="A0A2V1IU82"/>
<dbReference type="EMBL" id="PUBV01000019">
    <property type="protein sequence ID" value="PWB06797.1"/>
    <property type="molecule type" value="Genomic_DNA"/>
</dbReference>
<accession>A0A2V1IU82</accession>
<keyword evidence="5 6" id="KW-0472">Membrane</keyword>
<dbReference type="PANTHER" id="PTHR30250">
    <property type="entry name" value="PST FAMILY PREDICTED COLANIC ACID TRANSPORTER"/>
    <property type="match status" value="1"/>
</dbReference>
<dbReference type="Pfam" id="PF13440">
    <property type="entry name" value="Polysacc_synt_3"/>
    <property type="match status" value="1"/>
</dbReference>
<evidence type="ECO:0000256" key="4">
    <source>
        <dbReference type="ARBA" id="ARBA00022989"/>
    </source>
</evidence>
<evidence type="ECO:0000256" key="1">
    <source>
        <dbReference type="ARBA" id="ARBA00004651"/>
    </source>
</evidence>
<keyword evidence="2" id="KW-1003">Cell membrane</keyword>
<dbReference type="PANTHER" id="PTHR30250:SF11">
    <property type="entry name" value="O-ANTIGEN TRANSPORTER-RELATED"/>
    <property type="match status" value="1"/>
</dbReference>
<feature type="transmembrane region" description="Helical" evidence="6">
    <location>
        <begin position="188"/>
        <end position="208"/>
    </location>
</feature>
<feature type="transmembrane region" description="Helical" evidence="6">
    <location>
        <begin position="464"/>
        <end position="483"/>
    </location>
</feature>
<comment type="caution">
    <text evidence="7">The sequence shown here is derived from an EMBL/GenBank/DDBJ whole genome shotgun (WGS) entry which is preliminary data.</text>
</comment>
<reference evidence="8" key="1">
    <citation type="submission" date="2018-02" db="EMBL/GenBank/DDBJ databases">
        <authorList>
            <person name="Clavel T."/>
            <person name="Strowig T."/>
        </authorList>
    </citation>
    <scope>NUCLEOTIDE SEQUENCE [LARGE SCALE GENOMIC DNA]</scope>
    <source>
        <strain evidence="8">DSM 100764</strain>
    </source>
</reference>
<feature type="transmembrane region" description="Helical" evidence="6">
    <location>
        <begin position="346"/>
        <end position="367"/>
    </location>
</feature>
<evidence type="ECO:0000256" key="2">
    <source>
        <dbReference type="ARBA" id="ARBA00022475"/>
    </source>
</evidence>
<dbReference type="GeneID" id="93425708"/>
<feature type="transmembrane region" description="Helical" evidence="6">
    <location>
        <begin position="159"/>
        <end position="182"/>
    </location>
</feature>
<dbReference type="GO" id="GO:0005886">
    <property type="term" value="C:plasma membrane"/>
    <property type="evidence" value="ECO:0007669"/>
    <property type="project" value="UniProtKB-SubCell"/>
</dbReference>
<feature type="transmembrane region" description="Helical" evidence="6">
    <location>
        <begin position="57"/>
        <end position="79"/>
    </location>
</feature>
<evidence type="ECO:0000313" key="7">
    <source>
        <dbReference type="EMBL" id="PWB06797.1"/>
    </source>
</evidence>
<feature type="transmembrane region" description="Helical" evidence="6">
    <location>
        <begin position="313"/>
        <end position="334"/>
    </location>
</feature>
<feature type="transmembrane region" description="Helical" evidence="6">
    <location>
        <begin position="132"/>
        <end position="152"/>
    </location>
</feature>
<keyword evidence="3 6" id="KW-0812">Transmembrane</keyword>
<dbReference type="RefSeq" id="WP_107036438.1">
    <property type="nucleotide sequence ID" value="NZ_CP098825.1"/>
</dbReference>
<keyword evidence="4 6" id="KW-1133">Transmembrane helix</keyword>
<feature type="transmembrane region" description="Helical" evidence="6">
    <location>
        <begin position="91"/>
        <end position="112"/>
    </location>
</feature>